<accession>A0ABN7UP97</accession>
<feature type="compositionally biased region" description="Polar residues" evidence="1">
    <location>
        <begin position="34"/>
        <end position="49"/>
    </location>
</feature>
<evidence type="ECO:0000313" key="2">
    <source>
        <dbReference type="EMBL" id="CAG8644915.1"/>
    </source>
</evidence>
<comment type="caution">
    <text evidence="2">The sequence shown here is derived from an EMBL/GenBank/DDBJ whole genome shotgun (WGS) entry which is preliminary data.</text>
</comment>
<organism evidence="2 3">
    <name type="scientific">Gigaspora margarita</name>
    <dbReference type="NCBI Taxonomy" id="4874"/>
    <lineage>
        <taxon>Eukaryota</taxon>
        <taxon>Fungi</taxon>
        <taxon>Fungi incertae sedis</taxon>
        <taxon>Mucoromycota</taxon>
        <taxon>Glomeromycotina</taxon>
        <taxon>Glomeromycetes</taxon>
        <taxon>Diversisporales</taxon>
        <taxon>Gigasporaceae</taxon>
        <taxon>Gigaspora</taxon>
    </lineage>
</organism>
<dbReference type="Proteomes" id="UP000789901">
    <property type="component" value="Unassembled WGS sequence"/>
</dbReference>
<protein>
    <submittedName>
        <fullName evidence="2">40918_t:CDS:1</fullName>
    </submittedName>
</protein>
<dbReference type="EMBL" id="CAJVQB010004764">
    <property type="protein sequence ID" value="CAG8644915.1"/>
    <property type="molecule type" value="Genomic_DNA"/>
</dbReference>
<keyword evidence="3" id="KW-1185">Reference proteome</keyword>
<reference evidence="2 3" key="1">
    <citation type="submission" date="2021-06" db="EMBL/GenBank/DDBJ databases">
        <authorList>
            <person name="Kallberg Y."/>
            <person name="Tangrot J."/>
            <person name="Rosling A."/>
        </authorList>
    </citation>
    <scope>NUCLEOTIDE SEQUENCE [LARGE SCALE GENOMIC DNA]</scope>
    <source>
        <strain evidence="2 3">120-4 pot B 10/14</strain>
    </source>
</reference>
<name>A0ABN7UP97_GIGMA</name>
<proteinExistence type="predicted"/>
<evidence type="ECO:0000256" key="1">
    <source>
        <dbReference type="SAM" id="MobiDB-lite"/>
    </source>
</evidence>
<evidence type="ECO:0000313" key="3">
    <source>
        <dbReference type="Proteomes" id="UP000789901"/>
    </source>
</evidence>
<feature type="region of interest" description="Disordered" evidence="1">
    <location>
        <begin position="30"/>
        <end position="49"/>
    </location>
</feature>
<gene>
    <name evidence="2" type="ORF">GMARGA_LOCUS9045</name>
</gene>
<sequence>MKDWDMGEMRNHVGTCSAPKIFMGGLKKEKTIPQIPSRSPDQGHNNTISMDKENFNQLIEIKKDLKIEIFNNQNNLILTNLNNSENELLTAVLFTYQNENNEYLLDPEQFQQMIEQNEPKLK</sequence>